<name>A0A0V1BEV1_TRISP</name>
<proteinExistence type="predicted"/>
<evidence type="ECO:0000313" key="3">
    <source>
        <dbReference type="Proteomes" id="UP000054776"/>
    </source>
</evidence>
<gene>
    <name evidence="2" type="ORF">T01_14250</name>
</gene>
<organism evidence="2 3">
    <name type="scientific">Trichinella spiralis</name>
    <name type="common">Trichina worm</name>
    <dbReference type="NCBI Taxonomy" id="6334"/>
    <lineage>
        <taxon>Eukaryota</taxon>
        <taxon>Metazoa</taxon>
        <taxon>Ecdysozoa</taxon>
        <taxon>Nematoda</taxon>
        <taxon>Enoplea</taxon>
        <taxon>Dorylaimia</taxon>
        <taxon>Trichinellida</taxon>
        <taxon>Trichinellidae</taxon>
        <taxon>Trichinella</taxon>
    </lineage>
</organism>
<dbReference type="Proteomes" id="UP000054776">
    <property type="component" value="Unassembled WGS sequence"/>
</dbReference>
<reference evidence="2 3" key="1">
    <citation type="submission" date="2015-01" db="EMBL/GenBank/DDBJ databases">
        <title>Evolution of Trichinella species and genotypes.</title>
        <authorList>
            <person name="Korhonen P.K."/>
            <person name="Edoardo P."/>
            <person name="Giuseppe L.R."/>
            <person name="Gasser R.B."/>
        </authorList>
    </citation>
    <scope>NUCLEOTIDE SEQUENCE [LARGE SCALE GENOMIC DNA]</scope>
    <source>
        <strain evidence="2">ISS3</strain>
    </source>
</reference>
<protein>
    <submittedName>
        <fullName evidence="2">Uncharacterized protein</fullName>
    </submittedName>
</protein>
<dbReference type="AlphaFoldDB" id="A0A0V1BEV1"/>
<accession>A0A0V1BEV1</accession>
<dbReference type="InParanoid" id="A0A0V1BEV1"/>
<keyword evidence="3" id="KW-1185">Reference proteome</keyword>
<evidence type="ECO:0000256" key="1">
    <source>
        <dbReference type="SAM" id="MobiDB-lite"/>
    </source>
</evidence>
<sequence>MFGVSEKRLLGYIFDKAKQHTPLASIKVAVAGERAQFSFDVVFSAVVALRCSCGWVPAKTASSGMLQVKPFVSSIGGEVHDDCFPFVVSHVALVFTSLPRMIASITFALNEMRNQNGNSELKKVAPENTTKKKIELKIETAGRAPRGHRMSDRQNKNRSLRTKALAI</sequence>
<evidence type="ECO:0000313" key="2">
    <source>
        <dbReference type="EMBL" id="KRY35605.1"/>
    </source>
</evidence>
<dbReference type="EMBL" id="JYDH01000052">
    <property type="protein sequence ID" value="KRY35605.1"/>
    <property type="molecule type" value="Genomic_DNA"/>
</dbReference>
<feature type="region of interest" description="Disordered" evidence="1">
    <location>
        <begin position="140"/>
        <end position="167"/>
    </location>
</feature>
<comment type="caution">
    <text evidence="2">The sequence shown here is derived from an EMBL/GenBank/DDBJ whole genome shotgun (WGS) entry which is preliminary data.</text>
</comment>